<name>A0ABD5U1K1_9EURY</name>
<keyword evidence="2" id="KW-0479">Metal-binding</keyword>
<dbReference type="InterPro" id="IPR001279">
    <property type="entry name" value="Metallo-B-lactamas"/>
</dbReference>
<organism evidence="7 8">
    <name type="scientific">Halopelagius fulvigenes</name>
    <dbReference type="NCBI Taxonomy" id="1198324"/>
    <lineage>
        <taxon>Archaea</taxon>
        <taxon>Methanobacteriati</taxon>
        <taxon>Methanobacteriota</taxon>
        <taxon>Stenosarchaea group</taxon>
        <taxon>Halobacteria</taxon>
        <taxon>Halobacteriales</taxon>
        <taxon>Haloferacaceae</taxon>
    </lineage>
</organism>
<evidence type="ECO:0000256" key="2">
    <source>
        <dbReference type="ARBA" id="ARBA00022723"/>
    </source>
</evidence>
<comment type="cofactor">
    <cofactor evidence="1">
        <name>Zn(2+)</name>
        <dbReference type="ChEBI" id="CHEBI:29105"/>
    </cofactor>
</comment>
<dbReference type="EMBL" id="JBHSXH010000015">
    <property type="protein sequence ID" value="MFC6826706.1"/>
    <property type="molecule type" value="Genomic_DNA"/>
</dbReference>
<protein>
    <submittedName>
        <fullName evidence="7">MBL fold metallo-hydrolase</fullName>
    </submittedName>
</protein>
<evidence type="ECO:0000313" key="7">
    <source>
        <dbReference type="EMBL" id="MFC6826706.1"/>
    </source>
</evidence>
<dbReference type="SMART" id="SM00849">
    <property type="entry name" value="Lactamase_B"/>
    <property type="match status" value="1"/>
</dbReference>
<feature type="domain" description="Metallo-beta-lactamase" evidence="6">
    <location>
        <begin position="14"/>
        <end position="174"/>
    </location>
</feature>
<dbReference type="AlphaFoldDB" id="A0ABD5U1K1"/>
<gene>
    <name evidence="7" type="ORF">ACFQEV_17155</name>
</gene>
<dbReference type="CDD" id="cd06262">
    <property type="entry name" value="metallo-hydrolase-like_MBL-fold"/>
    <property type="match status" value="1"/>
</dbReference>
<dbReference type="GO" id="GO:0046872">
    <property type="term" value="F:metal ion binding"/>
    <property type="evidence" value="ECO:0007669"/>
    <property type="project" value="UniProtKB-KW"/>
</dbReference>
<comment type="caution">
    <text evidence="7">The sequence shown here is derived from an EMBL/GenBank/DDBJ whole genome shotgun (WGS) entry which is preliminary data.</text>
</comment>
<dbReference type="PANTHER" id="PTHR46233:SF3">
    <property type="entry name" value="HYDROXYACYLGLUTATHIONE HYDROLASE GLOC"/>
    <property type="match status" value="1"/>
</dbReference>
<dbReference type="InterPro" id="IPR051453">
    <property type="entry name" value="MBL_Glyoxalase_II"/>
</dbReference>
<dbReference type="Proteomes" id="UP001596408">
    <property type="component" value="Unassembled WGS sequence"/>
</dbReference>
<sequence>MEVVTVTEGAEQFTCNAYLVLGERTVLVDVGTMSGVEDVVAERTDELDAVVLTHQHSDHVGELDAVLDRFDADLYAYGEHPRRDGTLEDGDEVVAGDETFEVVYTPGHAADHVSLVSDDTLFSGDVVVYNDGAYDDGSFGRTDMAGQSRERLVKSLETLLERMPETVSAMYAGHGDVYRADPEGEEDSVREVVERALSRAEQRQPKYPESE</sequence>
<evidence type="ECO:0000256" key="5">
    <source>
        <dbReference type="SAM" id="MobiDB-lite"/>
    </source>
</evidence>
<dbReference type="Gene3D" id="3.60.15.10">
    <property type="entry name" value="Ribonuclease Z/Hydroxyacylglutathione hydrolase-like"/>
    <property type="match status" value="2"/>
</dbReference>
<evidence type="ECO:0000256" key="1">
    <source>
        <dbReference type="ARBA" id="ARBA00001947"/>
    </source>
</evidence>
<evidence type="ECO:0000259" key="6">
    <source>
        <dbReference type="SMART" id="SM00849"/>
    </source>
</evidence>
<dbReference type="GO" id="GO:0016787">
    <property type="term" value="F:hydrolase activity"/>
    <property type="evidence" value="ECO:0007669"/>
    <property type="project" value="UniProtKB-KW"/>
</dbReference>
<reference evidence="7 8" key="1">
    <citation type="journal article" date="2019" name="Int. J. Syst. Evol. Microbiol.">
        <title>The Global Catalogue of Microorganisms (GCM) 10K type strain sequencing project: providing services to taxonomists for standard genome sequencing and annotation.</title>
        <authorList>
            <consortium name="The Broad Institute Genomics Platform"/>
            <consortium name="The Broad Institute Genome Sequencing Center for Infectious Disease"/>
            <person name="Wu L."/>
            <person name="Ma J."/>
        </authorList>
    </citation>
    <scope>NUCLEOTIDE SEQUENCE [LARGE SCALE GENOMIC DNA]</scope>
    <source>
        <strain evidence="7 8">YIM 94188</strain>
    </source>
</reference>
<keyword evidence="3" id="KW-0378">Hydrolase</keyword>
<evidence type="ECO:0000256" key="3">
    <source>
        <dbReference type="ARBA" id="ARBA00022801"/>
    </source>
</evidence>
<accession>A0ABD5U1K1</accession>
<dbReference type="RefSeq" id="WP_379698699.1">
    <property type="nucleotide sequence ID" value="NZ_JBHSXH010000015.1"/>
</dbReference>
<proteinExistence type="predicted"/>
<feature type="region of interest" description="Disordered" evidence="5">
    <location>
        <begin position="177"/>
        <end position="211"/>
    </location>
</feature>
<dbReference type="InterPro" id="IPR036866">
    <property type="entry name" value="RibonucZ/Hydroxyglut_hydro"/>
</dbReference>
<keyword evidence="4" id="KW-0862">Zinc</keyword>
<keyword evidence="8" id="KW-1185">Reference proteome</keyword>
<evidence type="ECO:0000313" key="8">
    <source>
        <dbReference type="Proteomes" id="UP001596408"/>
    </source>
</evidence>
<dbReference type="PANTHER" id="PTHR46233">
    <property type="entry name" value="HYDROXYACYLGLUTATHIONE HYDROLASE GLOC"/>
    <property type="match status" value="1"/>
</dbReference>
<dbReference type="Pfam" id="PF00753">
    <property type="entry name" value="Lactamase_B"/>
    <property type="match status" value="1"/>
</dbReference>
<evidence type="ECO:0000256" key="4">
    <source>
        <dbReference type="ARBA" id="ARBA00022833"/>
    </source>
</evidence>
<dbReference type="SUPFAM" id="SSF56281">
    <property type="entry name" value="Metallo-hydrolase/oxidoreductase"/>
    <property type="match status" value="1"/>
</dbReference>